<comment type="cofactor">
    <cofactor evidence="1 7 8">
        <name>FAD</name>
        <dbReference type="ChEBI" id="CHEBI:57692"/>
    </cofactor>
</comment>
<dbReference type="InterPro" id="IPR008333">
    <property type="entry name" value="Cbr1-like_FAD-bd_dom"/>
</dbReference>
<feature type="domain" description="FAD-binding FR-type" evidence="9">
    <location>
        <begin position="47"/>
        <end position="154"/>
    </location>
</feature>
<reference evidence="10" key="1">
    <citation type="journal article" date="2014" name="PLoS ONE">
        <title>Transcriptome-Based Identification of ABC Transporters in the Western Tarnished Plant Bug Lygus hesperus.</title>
        <authorList>
            <person name="Hull J.J."/>
            <person name="Chaney K."/>
            <person name="Geib S.M."/>
            <person name="Fabrick J.A."/>
            <person name="Brent C.S."/>
            <person name="Walsh D."/>
            <person name="Lavine L.C."/>
        </authorList>
    </citation>
    <scope>NUCLEOTIDE SEQUENCE</scope>
</reference>
<dbReference type="InterPro" id="IPR017938">
    <property type="entry name" value="Riboflavin_synthase-like_b-brl"/>
</dbReference>
<dbReference type="EMBL" id="GBHO01012455">
    <property type="protein sequence ID" value="JAG31149.1"/>
    <property type="molecule type" value="Transcribed_RNA"/>
</dbReference>
<gene>
    <name evidence="10" type="primary">Cyb5rl_1</name>
    <name evidence="11" type="synonym">Cyb5rl_0</name>
    <name evidence="11" type="ORF">CM83_43872</name>
    <name evidence="10" type="ORF">CM83_43873</name>
</gene>
<dbReference type="InterPro" id="IPR019180">
    <property type="entry name" value="Oxidoreductase-like_N"/>
</dbReference>
<comment type="catalytic activity">
    <reaction evidence="8">
        <text>2 Fe(III)-[cytochrome b5] + NADH = 2 Fe(II)-[cytochrome b5] + NAD(+) + H(+)</text>
        <dbReference type="Rhea" id="RHEA:46680"/>
        <dbReference type="Rhea" id="RHEA-COMP:10438"/>
        <dbReference type="Rhea" id="RHEA-COMP:10439"/>
        <dbReference type="ChEBI" id="CHEBI:15378"/>
        <dbReference type="ChEBI" id="CHEBI:29033"/>
        <dbReference type="ChEBI" id="CHEBI:29034"/>
        <dbReference type="ChEBI" id="CHEBI:57540"/>
        <dbReference type="ChEBI" id="CHEBI:57945"/>
        <dbReference type="EC" id="1.6.2.2"/>
    </reaction>
</comment>
<evidence type="ECO:0000256" key="8">
    <source>
        <dbReference type="RuleBase" id="RU361226"/>
    </source>
</evidence>
<proteinExistence type="inferred from homology"/>
<keyword evidence="6 8" id="KW-0520">NAD</keyword>
<feature type="binding site" evidence="7">
    <location>
        <position position="104"/>
    </location>
    <ligand>
        <name>FAD</name>
        <dbReference type="ChEBI" id="CHEBI:57692"/>
    </ligand>
</feature>
<evidence type="ECO:0000259" key="9">
    <source>
        <dbReference type="PROSITE" id="PS51384"/>
    </source>
</evidence>
<organism evidence="10">
    <name type="scientific">Lygus hesperus</name>
    <name type="common">Western plant bug</name>
    <dbReference type="NCBI Taxonomy" id="30085"/>
    <lineage>
        <taxon>Eukaryota</taxon>
        <taxon>Metazoa</taxon>
        <taxon>Ecdysozoa</taxon>
        <taxon>Arthropoda</taxon>
        <taxon>Hexapoda</taxon>
        <taxon>Insecta</taxon>
        <taxon>Pterygota</taxon>
        <taxon>Neoptera</taxon>
        <taxon>Paraneoptera</taxon>
        <taxon>Hemiptera</taxon>
        <taxon>Heteroptera</taxon>
        <taxon>Panheteroptera</taxon>
        <taxon>Cimicomorpha</taxon>
        <taxon>Miridae</taxon>
        <taxon>Mirini</taxon>
        <taxon>Lygus</taxon>
    </lineage>
</organism>
<dbReference type="Gene3D" id="2.40.30.10">
    <property type="entry name" value="Translation factors"/>
    <property type="match status" value="1"/>
</dbReference>
<dbReference type="InterPro" id="IPR039261">
    <property type="entry name" value="FNR_nucleotide-bd"/>
</dbReference>
<dbReference type="Pfam" id="PF00970">
    <property type="entry name" value="FAD_binding_6"/>
    <property type="match status" value="1"/>
</dbReference>
<evidence type="ECO:0000256" key="5">
    <source>
        <dbReference type="ARBA" id="ARBA00023002"/>
    </source>
</evidence>
<dbReference type="InterPro" id="IPR017927">
    <property type="entry name" value="FAD-bd_FR_type"/>
</dbReference>
<dbReference type="InterPro" id="IPR001834">
    <property type="entry name" value="CBR-like"/>
</dbReference>
<evidence type="ECO:0000256" key="4">
    <source>
        <dbReference type="ARBA" id="ARBA00022827"/>
    </source>
</evidence>
<feature type="binding site" evidence="7">
    <location>
        <position position="130"/>
    </location>
    <ligand>
        <name>FAD</name>
        <dbReference type="ChEBI" id="CHEBI:57692"/>
    </ligand>
</feature>
<keyword evidence="3 7" id="KW-0285">Flavoprotein</keyword>
<dbReference type="InterPro" id="IPR001433">
    <property type="entry name" value="OxRdtase_FAD/NAD-bd"/>
</dbReference>
<dbReference type="InterPro" id="IPR001709">
    <property type="entry name" value="Flavoprot_Pyr_Nucl_cyt_Rdtase"/>
</dbReference>
<keyword evidence="4 7" id="KW-0274">FAD</keyword>
<feature type="binding site" evidence="7">
    <location>
        <position position="105"/>
    </location>
    <ligand>
        <name>FAD</name>
        <dbReference type="ChEBI" id="CHEBI:57692"/>
    </ligand>
</feature>
<feature type="binding site" evidence="7">
    <location>
        <position position="129"/>
    </location>
    <ligand>
        <name>FAD</name>
        <dbReference type="ChEBI" id="CHEBI:57692"/>
    </ligand>
</feature>
<dbReference type="PRINTS" id="PR00371">
    <property type="entry name" value="FPNCR"/>
</dbReference>
<evidence type="ECO:0000313" key="11">
    <source>
        <dbReference type="EMBL" id="JAG31149.1"/>
    </source>
</evidence>
<dbReference type="SUPFAM" id="SSF52343">
    <property type="entry name" value="Ferredoxin reductase-like, C-terminal NADP-linked domain"/>
    <property type="match status" value="1"/>
</dbReference>
<comment type="similarity">
    <text evidence="2 8">Belongs to the flavoprotein pyridine nucleotide cytochrome reductase family.</text>
</comment>
<evidence type="ECO:0000313" key="10">
    <source>
        <dbReference type="EMBL" id="JAG31147.1"/>
    </source>
</evidence>
<name>A0A0A9YDL2_LYGHE</name>
<dbReference type="Pfam" id="PF00175">
    <property type="entry name" value="NAD_binding_1"/>
    <property type="match status" value="1"/>
</dbReference>
<evidence type="ECO:0000256" key="3">
    <source>
        <dbReference type="ARBA" id="ARBA00022630"/>
    </source>
</evidence>
<evidence type="ECO:0000256" key="1">
    <source>
        <dbReference type="ARBA" id="ARBA00001974"/>
    </source>
</evidence>
<dbReference type="PANTHER" id="PTHR19370:SF184">
    <property type="entry name" value="NADH-CYTOCHROME B5 REDUCTASE-LIKE"/>
    <property type="match status" value="1"/>
</dbReference>
<dbReference type="Gene3D" id="3.40.50.80">
    <property type="entry name" value="Nucleotide-binding domain of ferredoxin-NADP reductase (FNR) module"/>
    <property type="match status" value="1"/>
</dbReference>
<feature type="binding site" evidence="7">
    <location>
        <position position="122"/>
    </location>
    <ligand>
        <name>FAD</name>
        <dbReference type="ChEBI" id="CHEBI:57692"/>
    </ligand>
</feature>
<evidence type="ECO:0000256" key="6">
    <source>
        <dbReference type="ARBA" id="ARBA00023027"/>
    </source>
</evidence>
<dbReference type="PRINTS" id="PR00406">
    <property type="entry name" value="CYTB5RDTASE"/>
</dbReference>
<evidence type="ECO:0000256" key="7">
    <source>
        <dbReference type="PIRSR" id="PIRSR601834-1"/>
    </source>
</evidence>
<keyword evidence="5 8" id="KW-0560">Oxidoreductase</keyword>
<reference evidence="10" key="2">
    <citation type="submission" date="2014-07" db="EMBL/GenBank/DDBJ databases">
        <authorList>
            <person name="Hull J."/>
        </authorList>
    </citation>
    <scope>NUCLEOTIDE SEQUENCE</scope>
</reference>
<dbReference type="EC" id="1.6.2.2" evidence="8"/>
<dbReference type="GO" id="GO:0090524">
    <property type="term" value="F:cytochrome-b5 reductase activity, acting on NADH"/>
    <property type="evidence" value="ECO:0007669"/>
    <property type="project" value="UniProtKB-EC"/>
</dbReference>
<protein>
    <recommendedName>
        <fullName evidence="8">NADH-cytochrome b5 reductase</fullName>
        <ecNumber evidence="8">1.6.2.2</ecNumber>
    </recommendedName>
</protein>
<evidence type="ECO:0000256" key="2">
    <source>
        <dbReference type="ARBA" id="ARBA00006105"/>
    </source>
</evidence>
<accession>A0A0A9YDL2</accession>
<dbReference type="EMBL" id="GBHO01012457">
    <property type="protein sequence ID" value="JAG31147.1"/>
    <property type="molecule type" value="Transcribed_RNA"/>
</dbReference>
<dbReference type="PROSITE" id="PS51384">
    <property type="entry name" value="FAD_FR"/>
    <property type="match status" value="1"/>
</dbReference>
<dbReference type="PANTHER" id="PTHR19370">
    <property type="entry name" value="NADH-CYTOCHROME B5 REDUCTASE"/>
    <property type="match status" value="1"/>
</dbReference>
<dbReference type="SUPFAM" id="SSF63380">
    <property type="entry name" value="Riboflavin synthase domain-like"/>
    <property type="match status" value="1"/>
</dbReference>
<feature type="binding site" evidence="7">
    <location>
        <position position="128"/>
    </location>
    <ligand>
        <name>FAD</name>
        <dbReference type="ChEBI" id="CHEBI:57692"/>
    </ligand>
</feature>
<dbReference type="CDD" id="cd06183">
    <property type="entry name" value="cyt_b5_reduct_like"/>
    <property type="match status" value="1"/>
</dbReference>
<dbReference type="AlphaFoldDB" id="A0A0A9YDL2"/>
<sequence>MEEPTEEDCCHSDCVNCVLDIYQRQKSPKGLSILKPANHTNSLMSQTRYRPFRLVKIDSDAPNVFIYSFALDDSVEDETRLYFTPGEHVVLRNEPSMNSEHLSRPYTLIPWGESATFSVMIKLYAAGKMSQYINQWRVGQKCHWRGPYGDFSYEPNTYKNVYMICMGTGIAPMYAISKQIIENEEDETVIHLLYGSKTPEDIIFRKDINELSNYWNFSCTHFISNDYHESQKKFNETFVNERLTAESISKTIKYSKNTLVLICGSEEFNSNFCDMFNGVPEIKVHVFS</sequence>
<feature type="binding site" evidence="7">
    <location>
        <position position="106"/>
    </location>
    <ligand>
        <name>FAD</name>
        <dbReference type="ChEBI" id="CHEBI:57692"/>
    </ligand>
</feature>
<dbReference type="Pfam" id="PF09791">
    <property type="entry name" value="Oxidored-like"/>
    <property type="match status" value="1"/>
</dbReference>